<dbReference type="GO" id="GO:0009279">
    <property type="term" value="C:cell outer membrane"/>
    <property type="evidence" value="ECO:0007669"/>
    <property type="project" value="UniProtKB-SubCell"/>
</dbReference>
<dbReference type="NCBIfam" id="TIGR04057">
    <property type="entry name" value="SusC_RagA_signa"/>
    <property type="match status" value="1"/>
</dbReference>
<dbReference type="InterPro" id="IPR036942">
    <property type="entry name" value="Beta-barrel_TonB_sf"/>
</dbReference>
<keyword evidence="3 7" id="KW-1134">Transmembrane beta strand</keyword>
<dbReference type="InterPro" id="IPR023996">
    <property type="entry name" value="TonB-dep_OMP_SusC/RagA"/>
</dbReference>
<keyword evidence="5 7" id="KW-0472">Membrane</keyword>
<dbReference type="InterPro" id="IPR037066">
    <property type="entry name" value="Plug_dom_sf"/>
</dbReference>
<dbReference type="PROSITE" id="PS52016">
    <property type="entry name" value="TONB_DEPENDENT_REC_3"/>
    <property type="match status" value="1"/>
</dbReference>
<evidence type="ECO:0000313" key="9">
    <source>
        <dbReference type="EMBL" id="PWK24286.1"/>
    </source>
</evidence>
<keyword evidence="4 7" id="KW-0812">Transmembrane</keyword>
<proteinExistence type="inferred from homology"/>
<dbReference type="NCBIfam" id="TIGR04056">
    <property type="entry name" value="OMP_RagA_SusC"/>
    <property type="match status" value="1"/>
</dbReference>
<feature type="domain" description="TonB-dependent receptor plug" evidence="8">
    <location>
        <begin position="141"/>
        <end position="265"/>
    </location>
</feature>
<evidence type="ECO:0000313" key="10">
    <source>
        <dbReference type="Proteomes" id="UP000245667"/>
    </source>
</evidence>
<evidence type="ECO:0000256" key="1">
    <source>
        <dbReference type="ARBA" id="ARBA00004571"/>
    </source>
</evidence>
<dbReference type="AlphaFoldDB" id="A0A316E2K8"/>
<gene>
    <name evidence="9" type="ORF">LX92_01876</name>
</gene>
<dbReference type="Gene3D" id="2.40.170.20">
    <property type="entry name" value="TonB-dependent receptor, beta-barrel domain"/>
    <property type="match status" value="1"/>
</dbReference>
<organism evidence="9 10">
    <name type="scientific">Maribacter polysiphoniae</name>
    <dbReference type="NCBI Taxonomy" id="429344"/>
    <lineage>
        <taxon>Bacteria</taxon>
        <taxon>Pseudomonadati</taxon>
        <taxon>Bacteroidota</taxon>
        <taxon>Flavobacteriia</taxon>
        <taxon>Flavobacteriales</taxon>
        <taxon>Flavobacteriaceae</taxon>
        <taxon>Maribacter</taxon>
    </lineage>
</organism>
<reference evidence="9 10" key="1">
    <citation type="submission" date="2018-05" db="EMBL/GenBank/DDBJ databases">
        <title>Genomic Encyclopedia of Archaeal and Bacterial Type Strains, Phase II (KMG-II): from individual species to whole genera.</title>
        <authorList>
            <person name="Goeker M."/>
        </authorList>
    </citation>
    <scope>NUCLEOTIDE SEQUENCE [LARGE SCALE GENOMIC DNA]</scope>
    <source>
        <strain evidence="9 10">DSM 23514</strain>
    </source>
</reference>
<dbReference type="InterPro" id="IPR012910">
    <property type="entry name" value="Plug_dom"/>
</dbReference>
<dbReference type="InterPro" id="IPR039426">
    <property type="entry name" value="TonB-dep_rcpt-like"/>
</dbReference>
<comment type="caution">
    <text evidence="9">The sequence shown here is derived from an EMBL/GenBank/DDBJ whole genome shotgun (WGS) entry which is preliminary data.</text>
</comment>
<dbReference type="Pfam" id="PF13715">
    <property type="entry name" value="CarbopepD_reg_2"/>
    <property type="match status" value="1"/>
</dbReference>
<accession>A0A316E2K8</accession>
<evidence type="ECO:0000256" key="4">
    <source>
        <dbReference type="ARBA" id="ARBA00022692"/>
    </source>
</evidence>
<dbReference type="InterPro" id="IPR023997">
    <property type="entry name" value="TonB-dep_OMP_SusC/RagA_CS"/>
</dbReference>
<dbReference type="InterPro" id="IPR008969">
    <property type="entry name" value="CarboxyPept-like_regulatory"/>
</dbReference>
<evidence type="ECO:0000256" key="6">
    <source>
        <dbReference type="ARBA" id="ARBA00023237"/>
    </source>
</evidence>
<dbReference type="Gene3D" id="2.170.130.10">
    <property type="entry name" value="TonB-dependent receptor, plug domain"/>
    <property type="match status" value="1"/>
</dbReference>
<keyword evidence="6 7" id="KW-0998">Cell outer membrane</keyword>
<evidence type="ECO:0000259" key="8">
    <source>
        <dbReference type="Pfam" id="PF07715"/>
    </source>
</evidence>
<name>A0A316E2K8_9FLAO</name>
<keyword evidence="2 7" id="KW-0813">Transport</keyword>
<dbReference type="RefSeq" id="WP_223308332.1">
    <property type="nucleotide sequence ID" value="NZ_JACWLN010000003.1"/>
</dbReference>
<dbReference type="Gene3D" id="2.60.40.1120">
    <property type="entry name" value="Carboxypeptidase-like, regulatory domain"/>
    <property type="match status" value="1"/>
</dbReference>
<dbReference type="SUPFAM" id="SSF56935">
    <property type="entry name" value="Porins"/>
    <property type="match status" value="1"/>
</dbReference>
<comment type="similarity">
    <text evidence="7">Belongs to the TonB-dependent receptor family.</text>
</comment>
<protein>
    <submittedName>
        <fullName evidence="9">TonB-linked SusC/RagA family outer membrane protein</fullName>
    </submittedName>
</protein>
<evidence type="ECO:0000256" key="3">
    <source>
        <dbReference type="ARBA" id="ARBA00022452"/>
    </source>
</evidence>
<comment type="subcellular location">
    <subcellularLocation>
        <location evidence="1 7">Cell outer membrane</location>
        <topology evidence="1 7">Multi-pass membrane protein</topology>
    </subcellularLocation>
</comment>
<evidence type="ECO:0000256" key="2">
    <source>
        <dbReference type="ARBA" id="ARBA00022448"/>
    </source>
</evidence>
<sequence>MMNKKQRLTNGLSLLLTVYALLSPLFSLKLEAKYTTSIKSITNQNHLQTTITGLITDTHGQPIGGVTILVEQSDKGTISKMDGTYNIRAAGNGQLIFSAIGFKTLTIPINGRKKIDVTLQEDITQLDEVVLNAGYYTVTEKERTGSISTIKAITMEQQPVGNPLAAMQGHLSGVNIIQSSGVPGGGFNVEIRGRNFIDGASDPFYLVDGVPYNAQSLGSSNVSGQILGGNISPLNALNLNDIESIEVLKDADATAIYGSRAANGVVLITTKKGKTGKTRFNAHLSTSLGRVSNFLELMNTEQYLEVRREGITNDGFGPFLEDPAFDFIWPDIKSWDNDRYTDWQKKLIGGTAYRNSAQLSVSGGSSDTQFLVSGAYNKETTVFLGDANYKKATLHSNLNHKSSNHRFKFNLSTSYTNGKNRMPRTDFTSKAYTLEPNAPELYDAEGNINWENNTWDNPLASLEETFEVTTNTLIANALVSYEIIPNLEFKSSLGFNSYRLDSYRTLPSSARNPNLGLTSQNYASLTTNGSKRNSWIVEPQLHWRKQWQELKLDFLVGTTFQEENTEQFIQKGTGFPNDELLRNLTAANTLEVLQDADSEYKYNALFGRLNLKFRDRYIVNFTGRRDGSSRFGPGKQFGNFGAVGMAWLFSEENSLQGNPLLSYGKLRGSFGTTGSDNIGDYKFLDTYNVSGFNYNGIVLLEPTGIFNPLFGWEANKKLEAALELGFFKDRILINSSWYRNRSSNQLIGIPLAATTGFSELTGNFDATVENSGFEVDIRTVNFKKKNFTWSTTFNLTIPKNKLVAFEGLETSTFANHLIIGEPLTIVKLYNALGVDPETGSYQFEDYNGDGTIGSLEDKQWVEDFGPKFYGGLGNTITFNHVTLDFFLQFKNQKAFNEIAFGATPGYRGNSSTALLDRWQQPGNMNPIQRASGGLAFGEDTGALQKSSNAAVSDASFIRLRNISINYKVPDLGNGLDLNVYVQGQNLLTLTNYKGPDPEQPSNTRLPQLRQITLGLQLGF</sequence>
<dbReference type="Pfam" id="PF07715">
    <property type="entry name" value="Plug"/>
    <property type="match status" value="1"/>
</dbReference>
<dbReference type="EMBL" id="QGGQ01000003">
    <property type="protein sequence ID" value="PWK24286.1"/>
    <property type="molecule type" value="Genomic_DNA"/>
</dbReference>
<evidence type="ECO:0000256" key="7">
    <source>
        <dbReference type="PROSITE-ProRule" id="PRU01360"/>
    </source>
</evidence>
<dbReference type="Proteomes" id="UP000245667">
    <property type="component" value="Unassembled WGS sequence"/>
</dbReference>
<evidence type="ECO:0000256" key="5">
    <source>
        <dbReference type="ARBA" id="ARBA00023136"/>
    </source>
</evidence>
<dbReference type="SUPFAM" id="SSF49464">
    <property type="entry name" value="Carboxypeptidase regulatory domain-like"/>
    <property type="match status" value="1"/>
</dbReference>